<feature type="binding site" evidence="5 6">
    <location>
        <position position="248"/>
    </location>
    <ligand>
        <name>S-adenosyl-L-methionine</name>
        <dbReference type="ChEBI" id="CHEBI:59789"/>
    </ligand>
</feature>
<evidence type="ECO:0000256" key="5">
    <source>
        <dbReference type="HAMAP-Rule" id="MF_02237"/>
    </source>
</evidence>
<feature type="binding site" evidence="5 6">
    <location>
        <position position="203"/>
    </location>
    <ligand>
        <name>S-adenosyl-L-methionine</name>
        <dbReference type="ChEBI" id="CHEBI:59789"/>
    </ligand>
</feature>
<dbReference type="SUPFAM" id="SSF88697">
    <property type="entry name" value="PUA domain-like"/>
    <property type="match status" value="1"/>
</dbReference>
<dbReference type="Gene3D" id="2.30.130.10">
    <property type="entry name" value="PUA domain"/>
    <property type="match status" value="1"/>
</dbReference>
<evidence type="ECO:0000259" key="7">
    <source>
        <dbReference type="PROSITE" id="PS51686"/>
    </source>
</evidence>
<sequence length="356" mass="39261">MAALRTPVRRYTLRVNTLKADLEDVVECLASDFPDREVRESPYSEYAVEIEVKGPYPVEGNHHVVVADKFAAESVYVGADLYAPGVVQADPDIRRGDRVTVVSERGHPVASGEAALQGREMEKRDRGTAVRVDRPTFSAPKVRETEAYRRGWVYSQGLPSILAVEALSPEPGETVVDLCAAPGGKCSHVAQITGPESKIVAIDRSAPRLERMEARLRRLGIDWVETVHGDARKVVRRLRGTADVVLVDPPCTALGVRPKLWVEATYEEALGLPSYQYSLLRAGYEVLKEGGRLLYSTCTLTPTENELVVERAIRELNLEPETPVLRPARRSGPGVVFLPHRADVPGFFYAVLVKEG</sequence>
<dbReference type="SUPFAM" id="SSF53335">
    <property type="entry name" value="S-adenosyl-L-methionine-dependent methyltransferases"/>
    <property type="match status" value="1"/>
</dbReference>
<feature type="binding site" evidence="5 6">
    <location>
        <begin position="179"/>
        <end position="185"/>
    </location>
    <ligand>
        <name>S-adenosyl-L-methionine</name>
        <dbReference type="ChEBI" id="CHEBI:59789"/>
    </ligand>
</feature>
<dbReference type="InterPro" id="IPR043699">
    <property type="entry name" value="NSUN6"/>
</dbReference>
<dbReference type="InterPro" id="IPR001678">
    <property type="entry name" value="MeTrfase_RsmB-F_NOP2_dom"/>
</dbReference>
<name>Q8TGZ2_METKA</name>
<feature type="active site" description="Nucleophile" evidence="5 6">
    <location>
        <position position="298"/>
    </location>
</feature>
<proteinExistence type="inferred from homology"/>
<dbReference type="InterPro" id="IPR015947">
    <property type="entry name" value="PUA-like_sf"/>
</dbReference>
<dbReference type="HAMAP" id="MF_02237">
    <property type="entry name" value="NSUN6"/>
    <property type="match status" value="1"/>
</dbReference>
<dbReference type="Proteomes" id="UP000001826">
    <property type="component" value="Chromosome"/>
</dbReference>
<comment type="similarity">
    <text evidence="5 6">Belongs to the class I-like SAM-binding methyltransferase superfamily. RsmB/NOP family.</text>
</comment>
<dbReference type="KEGG" id="mka:MK0769"/>
<gene>
    <name evidence="8" type="ordered locus">MK0769</name>
</gene>
<keyword evidence="1 5" id="KW-0489">Methyltransferase</keyword>
<organism evidence="8 9">
    <name type="scientific">Methanopyrus kandleri (strain AV19 / DSM 6324 / JCM 9639 / NBRC 100938)</name>
    <dbReference type="NCBI Taxonomy" id="190192"/>
    <lineage>
        <taxon>Archaea</taxon>
        <taxon>Methanobacteriati</taxon>
        <taxon>Methanobacteriota</taxon>
        <taxon>Methanomada group</taxon>
        <taxon>Methanopyri</taxon>
        <taxon>Methanopyrales</taxon>
        <taxon>Methanopyraceae</taxon>
        <taxon>Methanopyrus</taxon>
    </lineage>
</organism>
<dbReference type="PANTHER" id="PTHR22807:SF34">
    <property type="entry name" value="TRNA (CYTOSINE(72)-C(5))-METHYLTRANSFERASE NSUN6"/>
    <property type="match status" value="1"/>
</dbReference>
<dbReference type="CDD" id="cd02440">
    <property type="entry name" value="AdoMet_MTases"/>
    <property type="match status" value="1"/>
</dbReference>
<dbReference type="InterPro" id="IPR029063">
    <property type="entry name" value="SAM-dependent_MTases_sf"/>
</dbReference>
<dbReference type="PaxDb" id="190192-MK0769"/>
<evidence type="ECO:0000313" key="9">
    <source>
        <dbReference type="Proteomes" id="UP000001826"/>
    </source>
</evidence>
<dbReference type="PROSITE" id="PS51686">
    <property type="entry name" value="SAM_MT_RSMB_NOP"/>
    <property type="match status" value="1"/>
</dbReference>
<keyword evidence="4 5" id="KW-0694">RNA-binding</keyword>
<feature type="binding site" evidence="5">
    <location>
        <position position="275"/>
    </location>
    <ligand>
        <name>S-adenosyl-L-methionine</name>
        <dbReference type="ChEBI" id="CHEBI:59789"/>
    </ligand>
</feature>
<dbReference type="GO" id="GO:0016428">
    <property type="term" value="F:tRNA (cytidine-5-)-methyltransferase activity"/>
    <property type="evidence" value="ECO:0007669"/>
    <property type="project" value="UniProtKB-UniRule"/>
</dbReference>
<dbReference type="EMBL" id="AE009439">
    <property type="protein sequence ID" value="AAM01983.1"/>
    <property type="molecule type" value="Genomic_DNA"/>
</dbReference>
<reference evidence="8 9" key="1">
    <citation type="journal article" date="2002" name="Proc. Natl. Acad. Sci. U.S.A.">
        <title>The complete genome of hyperthermophile Methanopyrus kandleri AV19 and monophyly of archaeal methanogens.</title>
        <authorList>
            <person name="Slesarev A.I."/>
            <person name="Mezhevaya K.V."/>
            <person name="Makarova K.S."/>
            <person name="Polushin N.N."/>
            <person name="Shcherbinina O.V."/>
            <person name="Shakhova V.V."/>
            <person name="Belova G.I."/>
            <person name="Aravind L."/>
            <person name="Natale D.A."/>
            <person name="Rogozin I.B."/>
            <person name="Tatusov R.L."/>
            <person name="Wolf Y.I."/>
            <person name="Stetter K.O."/>
            <person name="Malykh A.G."/>
            <person name="Koonin E.V."/>
            <person name="Kozyavkin S.A."/>
        </authorList>
    </citation>
    <scope>NUCLEOTIDE SEQUENCE [LARGE SCALE GENOMIC DNA]</scope>
    <source>
        <strain evidence="9">AV19 / DSM 6324 / JCM 9639 / NBRC 100938</strain>
    </source>
</reference>
<dbReference type="PROSITE" id="PS50890">
    <property type="entry name" value="PUA"/>
    <property type="match status" value="1"/>
</dbReference>
<comment type="function">
    <text evidence="5">S-adenosyl-L-methionine-dependent methyltransferase that specifically methylates the C5 position of cytosine 72 in several tRNAs.</text>
</comment>
<evidence type="ECO:0000256" key="4">
    <source>
        <dbReference type="ARBA" id="ARBA00022884"/>
    </source>
</evidence>
<dbReference type="EnsemblBacteria" id="AAM01983">
    <property type="protein sequence ID" value="AAM01983"/>
    <property type="gene ID" value="MK0769"/>
</dbReference>
<dbReference type="GO" id="GO:0000049">
    <property type="term" value="F:tRNA binding"/>
    <property type="evidence" value="ECO:0007669"/>
    <property type="project" value="UniProtKB-UniRule"/>
</dbReference>
<dbReference type="InterPro" id="IPR036974">
    <property type="entry name" value="PUA_sf"/>
</dbReference>
<dbReference type="InterPro" id="IPR023267">
    <property type="entry name" value="RCMT"/>
</dbReference>
<keyword evidence="3 5" id="KW-0949">S-adenosyl-L-methionine</keyword>
<dbReference type="STRING" id="190192.MK0769"/>
<evidence type="ECO:0000313" key="8">
    <source>
        <dbReference type="EMBL" id="AAM01983.1"/>
    </source>
</evidence>
<dbReference type="InterPro" id="IPR049560">
    <property type="entry name" value="MeTrfase_RsmB-F_NOP2_cat"/>
</dbReference>
<comment type="catalytic activity">
    <reaction evidence="5">
        <text>cytidine(72) in tRNA + S-adenosyl-L-methionine = 5-methylcytidine(72) in tRNA + S-adenosyl-L-homocysteine + H(+)</text>
        <dbReference type="Rhea" id="RHEA:61988"/>
        <dbReference type="Rhea" id="RHEA-COMP:15996"/>
        <dbReference type="Rhea" id="RHEA-COMP:15997"/>
        <dbReference type="ChEBI" id="CHEBI:15378"/>
        <dbReference type="ChEBI" id="CHEBI:57856"/>
        <dbReference type="ChEBI" id="CHEBI:59789"/>
        <dbReference type="ChEBI" id="CHEBI:74483"/>
        <dbReference type="ChEBI" id="CHEBI:82748"/>
    </reaction>
</comment>
<feature type="domain" description="SAM-dependent MTase RsmB/NOP-type" evidence="7">
    <location>
        <begin position="85"/>
        <end position="355"/>
    </location>
</feature>
<protein>
    <recommendedName>
        <fullName evidence="5">tRNA (cytosine(72)-C(5))-methyltransferase</fullName>
        <shortName evidence="5">tRNA:m(5)C72 MTase</shortName>
        <ecNumber evidence="5">2.1.1.-</ecNumber>
    </recommendedName>
</protein>
<keyword evidence="2 5" id="KW-0808">Transferase</keyword>
<keyword evidence="9" id="KW-1185">Reference proteome</keyword>
<dbReference type="EC" id="2.1.1.-" evidence="5"/>
<dbReference type="PATRIC" id="fig|190192.8.peg.809"/>
<dbReference type="Gene3D" id="3.40.50.150">
    <property type="entry name" value="Vaccinia Virus protein VP39"/>
    <property type="match status" value="1"/>
</dbReference>
<dbReference type="CDD" id="cd07953">
    <property type="entry name" value="PUA"/>
    <property type="match status" value="1"/>
</dbReference>
<dbReference type="HOGENOM" id="CLU_005316_1_0_2"/>
<dbReference type="NCBIfam" id="TIGR00451">
    <property type="entry name" value="unchar_dom_2"/>
    <property type="match status" value="1"/>
</dbReference>
<dbReference type="PRINTS" id="PR02008">
    <property type="entry name" value="RCMTFAMILY"/>
</dbReference>
<feature type="binding site" evidence="5 6">
    <location>
        <position position="230"/>
    </location>
    <ligand>
        <name>S-adenosyl-L-methionine</name>
        <dbReference type="ChEBI" id="CHEBI:59789"/>
    </ligand>
</feature>
<dbReference type="GO" id="GO:0001510">
    <property type="term" value="P:RNA methylation"/>
    <property type="evidence" value="ECO:0007669"/>
    <property type="project" value="InterPro"/>
</dbReference>
<dbReference type="GO" id="GO:0006400">
    <property type="term" value="P:tRNA modification"/>
    <property type="evidence" value="ECO:0007669"/>
    <property type="project" value="UniProtKB-UniRule"/>
</dbReference>
<dbReference type="SMART" id="SM00359">
    <property type="entry name" value="PUA"/>
    <property type="match status" value="1"/>
</dbReference>
<evidence type="ECO:0000256" key="2">
    <source>
        <dbReference type="ARBA" id="ARBA00022679"/>
    </source>
</evidence>
<dbReference type="InParanoid" id="Q8TGZ2"/>
<dbReference type="InterPro" id="IPR004521">
    <property type="entry name" value="Uncharacterised_CHP00451"/>
</dbReference>
<evidence type="ECO:0000256" key="3">
    <source>
        <dbReference type="ARBA" id="ARBA00022691"/>
    </source>
</evidence>
<dbReference type="Pfam" id="PF01472">
    <property type="entry name" value="PUA"/>
    <property type="match status" value="1"/>
</dbReference>
<dbReference type="Pfam" id="PF01189">
    <property type="entry name" value="Methyltr_RsmB-F"/>
    <property type="match status" value="1"/>
</dbReference>
<dbReference type="AlphaFoldDB" id="Q8TGZ2"/>
<evidence type="ECO:0000256" key="6">
    <source>
        <dbReference type="PROSITE-ProRule" id="PRU01023"/>
    </source>
</evidence>
<accession>Q8TGZ2</accession>
<dbReference type="PANTHER" id="PTHR22807">
    <property type="entry name" value="NOP2 YEAST -RELATED NOL1/NOP2/FMU SUN DOMAIN-CONTAINING"/>
    <property type="match status" value="1"/>
</dbReference>
<evidence type="ECO:0000256" key="1">
    <source>
        <dbReference type="ARBA" id="ARBA00022603"/>
    </source>
</evidence>
<dbReference type="InterPro" id="IPR002478">
    <property type="entry name" value="PUA"/>
</dbReference>
<feature type="binding site" evidence="5">
    <location>
        <position position="208"/>
    </location>
    <ligand>
        <name>S-adenosyl-L-methionine</name>
        <dbReference type="ChEBI" id="CHEBI:59789"/>
    </ligand>
</feature>